<accession>A0A4V4GZA3</accession>
<gene>
    <name evidence="1" type="ORF">FAM09_27570</name>
</gene>
<evidence type="ECO:0000313" key="2">
    <source>
        <dbReference type="Proteomes" id="UP000306918"/>
    </source>
</evidence>
<dbReference type="EMBL" id="STFF01000012">
    <property type="protein sequence ID" value="THU31946.1"/>
    <property type="molecule type" value="Genomic_DNA"/>
</dbReference>
<dbReference type="AlphaFoldDB" id="A0A4V4GZA3"/>
<dbReference type="RefSeq" id="WP_136580395.1">
    <property type="nucleotide sequence ID" value="NZ_STFF01000012.1"/>
</dbReference>
<keyword evidence="2" id="KW-1185">Reference proteome</keyword>
<reference evidence="1 2" key="1">
    <citation type="submission" date="2019-04" db="EMBL/GenBank/DDBJ databases">
        <title>Niastella caeni sp. nov., isolated from activated sludge.</title>
        <authorList>
            <person name="Sheng M."/>
        </authorList>
    </citation>
    <scope>NUCLEOTIDE SEQUENCE [LARGE SCALE GENOMIC DNA]</scope>
    <source>
        <strain evidence="1 2">HX-2-15</strain>
    </source>
</reference>
<comment type="caution">
    <text evidence="1">The sequence shown here is derived from an EMBL/GenBank/DDBJ whole genome shotgun (WGS) entry which is preliminary data.</text>
</comment>
<sequence length="78" mass="8645">MAKLKLQATRFKLQASSFKLQAIQKADGEEPGLWLAAYGLYGLQLTAYGLQLIRLTAYSLWLAASPVFLKTKKPLNTS</sequence>
<evidence type="ECO:0000313" key="1">
    <source>
        <dbReference type="EMBL" id="THU31946.1"/>
    </source>
</evidence>
<protein>
    <submittedName>
        <fullName evidence="1">Uncharacterized protein</fullName>
    </submittedName>
</protein>
<organism evidence="1 2">
    <name type="scientific">Niastella caeni</name>
    <dbReference type="NCBI Taxonomy" id="2569763"/>
    <lineage>
        <taxon>Bacteria</taxon>
        <taxon>Pseudomonadati</taxon>
        <taxon>Bacteroidota</taxon>
        <taxon>Chitinophagia</taxon>
        <taxon>Chitinophagales</taxon>
        <taxon>Chitinophagaceae</taxon>
        <taxon>Niastella</taxon>
    </lineage>
</organism>
<proteinExistence type="predicted"/>
<name>A0A4V4GZA3_9BACT</name>
<dbReference type="Proteomes" id="UP000306918">
    <property type="component" value="Unassembled WGS sequence"/>
</dbReference>